<dbReference type="EMBL" id="CP076676">
    <property type="protein sequence ID" value="UYO41842.1"/>
    <property type="molecule type" value="Genomic_DNA"/>
</dbReference>
<evidence type="ECO:0000313" key="2">
    <source>
        <dbReference type="EMBL" id="UYO41842.1"/>
    </source>
</evidence>
<evidence type="ECO:0000256" key="1">
    <source>
        <dbReference type="SAM" id="MobiDB-lite"/>
    </source>
</evidence>
<name>A0AAX3E500_RHOPL</name>
<feature type="compositionally biased region" description="Polar residues" evidence="1">
    <location>
        <begin position="45"/>
        <end position="55"/>
    </location>
</feature>
<proteinExistence type="predicted"/>
<feature type="region of interest" description="Disordered" evidence="1">
    <location>
        <begin position="1"/>
        <end position="55"/>
    </location>
</feature>
<reference evidence="2" key="1">
    <citation type="journal article" date="2022" name="Biol. Control">
        <title>In silico genomic analysis of Rhodopseudomonas palustris strains revealed potential biocontrol agents and crop yield enhancers.</title>
        <authorList>
            <person name="Surachat K."/>
            <person name="Kantachote D."/>
            <person name="Deachamag P."/>
            <person name="Wonglapsuwan M."/>
        </authorList>
    </citation>
    <scope>NUCLEOTIDE SEQUENCE</scope>
    <source>
        <strain evidence="2">TLS06</strain>
    </source>
</reference>
<organism evidence="2 3">
    <name type="scientific">Rhodopseudomonas palustris</name>
    <dbReference type="NCBI Taxonomy" id="1076"/>
    <lineage>
        <taxon>Bacteria</taxon>
        <taxon>Pseudomonadati</taxon>
        <taxon>Pseudomonadota</taxon>
        <taxon>Alphaproteobacteria</taxon>
        <taxon>Hyphomicrobiales</taxon>
        <taxon>Nitrobacteraceae</taxon>
        <taxon>Rhodopseudomonas</taxon>
    </lineage>
</organism>
<dbReference type="RefSeq" id="WP_264076482.1">
    <property type="nucleotide sequence ID" value="NZ_CP076676.1"/>
</dbReference>
<feature type="compositionally biased region" description="Basic residues" evidence="1">
    <location>
        <begin position="14"/>
        <end position="24"/>
    </location>
</feature>
<sequence>MAIEENDAGELHDRHLHRRLAKPRSRSEVDTSSEARLSGPENVIKSMSGNDPKQI</sequence>
<dbReference type="AlphaFoldDB" id="A0AAX3E500"/>
<dbReference type="Proteomes" id="UP001163166">
    <property type="component" value="Chromosome"/>
</dbReference>
<evidence type="ECO:0000313" key="3">
    <source>
        <dbReference type="Proteomes" id="UP001163166"/>
    </source>
</evidence>
<accession>A0AAX3E500</accession>
<gene>
    <name evidence="2" type="ORF">KQX62_11335</name>
</gene>
<protein>
    <submittedName>
        <fullName evidence="2">Uncharacterized protein</fullName>
    </submittedName>
</protein>